<accession>A0A3M6TFX3</accession>
<sequence length="97" mass="11141">MLEVGRVADLKCEDVQDLIVPLEHISFVQWPSKMESVICPLAIALFVNLLICAINCQLTEMEGEDALNVLNKPDKRQVRDVPFSFRRRDEVWNCPEV</sequence>
<dbReference type="AlphaFoldDB" id="A0A3M6TFX3"/>
<organism evidence="1 2">
    <name type="scientific">Pocillopora damicornis</name>
    <name type="common">Cauliflower coral</name>
    <name type="synonym">Millepora damicornis</name>
    <dbReference type="NCBI Taxonomy" id="46731"/>
    <lineage>
        <taxon>Eukaryota</taxon>
        <taxon>Metazoa</taxon>
        <taxon>Cnidaria</taxon>
        <taxon>Anthozoa</taxon>
        <taxon>Hexacorallia</taxon>
        <taxon>Scleractinia</taxon>
        <taxon>Astrocoeniina</taxon>
        <taxon>Pocilloporidae</taxon>
        <taxon>Pocillopora</taxon>
    </lineage>
</organism>
<name>A0A3M6TFX3_POCDA</name>
<proteinExistence type="predicted"/>
<evidence type="ECO:0000313" key="2">
    <source>
        <dbReference type="Proteomes" id="UP000275408"/>
    </source>
</evidence>
<gene>
    <name evidence="1" type="ORF">pdam_00014354</name>
</gene>
<reference evidence="1 2" key="1">
    <citation type="journal article" date="2018" name="Sci. Rep.">
        <title>Comparative analysis of the Pocillopora damicornis genome highlights role of immune system in coral evolution.</title>
        <authorList>
            <person name="Cunning R."/>
            <person name="Bay R.A."/>
            <person name="Gillette P."/>
            <person name="Baker A.C."/>
            <person name="Traylor-Knowles N."/>
        </authorList>
    </citation>
    <scope>NUCLEOTIDE SEQUENCE [LARGE SCALE GENOMIC DNA]</scope>
    <source>
        <strain evidence="1">RSMAS</strain>
        <tissue evidence="1">Whole animal</tissue>
    </source>
</reference>
<comment type="caution">
    <text evidence="1">The sequence shown here is derived from an EMBL/GenBank/DDBJ whole genome shotgun (WGS) entry which is preliminary data.</text>
</comment>
<dbReference type="EMBL" id="RCHS01003672">
    <property type="protein sequence ID" value="RMX40248.1"/>
    <property type="molecule type" value="Genomic_DNA"/>
</dbReference>
<keyword evidence="2" id="KW-1185">Reference proteome</keyword>
<evidence type="ECO:0000313" key="1">
    <source>
        <dbReference type="EMBL" id="RMX40248.1"/>
    </source>
</evidence>
<protein>
    <submittedName>
        <fullName evidence="1">Uncharacterized protein</fullName>
    </submittedName>
</protein>
<dbReference type="Proteomes" id="UP000275408">
    <property type="component" value="Unassembled WGS sequence"/>
</dbReference>